<feature type="transmembrane region" description="Helical" evidence="8">
    <location>
        <begin position="300"/>
        <end position="317"/>
    </location>
</feature>
<reference evidence="10 11" key="1">
    <citation type="journal article" date="2005" name="Science">
        <title>Genome streamlining in a cosmopolitan oceanic bacterium.</title>
        <authorList>
            <person name="Giovannoni S.J."/>
            <person name="Tripp H.J."/>
            <person name="Givan S."/>
            <person name="Podar M."/>
            <person name="Vergin K.L."/>
            <person name="Baptista D."/>
            <person name="Bibbs L."/>
            <person name="Eads J."/>
            <person name="Richardson T.H."/>
            <person name="Noordewier M."/>
            <person name="Rappe M.S."/>
            <person name="Short J.M."/>
            <person name="Carrington J.C."/>
            <person name="Mathur E.J."/>
        </authorList>
    </citation>
    <scope>NUCLEOTIDE SEQUENCE [LARGE SCALE GENOMIC DNA]</scope>
    <source>
        <strain evidence="10 11">HTCC1062</strain>
    </source>
</reference>
<evidence type="ECO:0000313" key="11">
    <source>
        <dbReference type="Proteomes" id="UP000002528"/>
    </source>
</evidence>
<feature type="transmembrane region" description="Helical" evidence="8">
    <location>
        <begin position="329"/>
        <end position="350"/>
    </location>
</feature>
<keyword evidence="4 8" id="KW-0812">Transmembrane</keyword>
<name>Q4FPP6_PELUB</name>
<keyword evidence="11" id="KW-1185">Reference proteome</keyword>
<evidence type="ECO:0000256" key="3">
    <source>
        <dbReference type="ARBA" id="ARBA00022448"/>
    </source>
</evidence>
<feature type="transmembrane region" description="Helical" evidence="8">
    <location>
        <begin position="278"/>
        <end position="294"/>
    </location>
</feature>
<dbReference type="eggNOG" id="COG0004">
    <property type="taxonomic scope" value="Bacteria"/>
</dbReference>
<evidence type="ECO:0000259" key="9">
    <source>
        <dbReference type="SMART" id="SM00331"/>
    </source>
</evidence>
<dbReference type="Gene3D" id="1.10.3430.10">
    <property type="entry name" value="Ammonium transporter AmtB like domains"/>
    <property type="match status" value="1"/>
</dbReference>
<feature type="transmembrane region" description="Helical" evidence="8">
    <location>
        <begin position="370"/>
        <end position="388"/>
    </location>
</feature>
<dbReference type="KEGG" id="pub:SAR11_0049"/>
<keyword evidence="5 8" id="KW-1133">Transmembrane helix</keyword>
<dbReference type="PANTHER" id="PTHR11730">
    <property type="entry name" value="AMMONIUM TRANSPORTER"/>
    <property type="match status" value="1"/>
</dbReference>
<dbReference type="HOGENOM" id="CLU_000445_33_6_5"/>
<dbReference type="Pfam" id="PF07228">
    <property type="entry name" value="SpoIIE"/>
    <property type="match status" value="1"/>
</dbReference>
<keyword evidence="3 8" id="KW-0813">Transport</keyword>
<feature type="transmembrane region" description="Helical" evidence="8">
    <location>
        <begin position="89"/>
        <end position="112"/>
    </location>
</feature>
<dbReference type="Gene3D" id="3.60.40.10">
    <property type="entry name" value="PPM-type phosphatase domain"/>
    <property type="match status" value="1"/>
</dbReference>
<evidence type="ECO:0000256" key="7">
    <source>
        <dbReference type="ARBA" id="ARBA00023177"/>
    </source>
</evidence>
<dbReference type="InterPro" id="IPR001905">
    <property type="entry name" value="Ammonium_transpt"/>
</dbReference>
<dbReference type="AlphaFoldDB" id="Q4FPP6"/>
<sequence>MESVKSFVDTLWVIDCAILVFIMQAGFMCMETGLSRHKNSINVALKNAADFGLSVVVFWIFGFGLMFGTSYNGFFGTDLFFFKTEKADYMTYFVFQAMFVATAATIVSGAVAERMKFNGYLIITIIATGIIYPIVGHWAWSSSYLNNMNDTVMQLSAVTGEIKNTGWLTELGFVDFAGSTIVHSVGGWIALAAVLILGPRIGKYSESNKGKFTGSSFPLAVLGTLILWFGWFGFNGGSNGAMDETVPLILINTFLSAAFGLLTGLGISFLLFKKPDPFYVILGPLAGLVAITAGCNSMTSVTAIFVGIIGAIVAIFINELLNKYEIDDVVGAVPVHLGAGVWGTISVGLFSDLEKLGTGLTRLEQIEVQVIGILAIGAFAFFGSYIILKILNYFYPLRVTPLQEELGLNIAEHNAVSVEHDLISILEKQSESGDLSVRGPQDPFTAGGVIGLYYNKLMNKLEVSENEKEKWRSRISKEINLAVKVQENFLPKRDLQNYPVQGINIASREVSGDFFSFYPHNDSINFIIADVAGKGVHAGMVMAKASTLFEVMSRDQVDPDEMMLHMNNDLFLTKTSGMFVTCVLGKYDLITKEVSWVNAGHQPAIIRDKNGKYQNFDSEAPPMGVIHQKNKSIYKINKQVLNGNKFYVFTDGLSESLNAEGQEIGIEGSIEIIEDNYTKDSKKHLSDISKKIIDSSKSGKLSDDLTLISIG</sequence>
<organism evidence="10 11">
    <name type="scientific">Pelagibacter ubique (strain HTCC1062)</name>
    <dbReference type="NCBI Taxonomy" id="335992"/>
    <lineage>
        <taxon>Bacteria</taxon>
        <taxon>Pseudomonadati</taxon>
        <taxon>Pseudomonadota</taxon>
        <taxon>Alphaproteobacteria</taxon>
        <taxon>Candidatus Pelagibacterales</taxon>
        <taxon>Candidatus Pelagibacteraceae</taxon>
        <taxon>Candidatus Pelagibacter</taxon>
    </lineage>
</organism>
<feature type="transmembrane region" description="Helical" evidence="8">
    <location>
        <begin position="176"/>
        <end position="197"/>
    </location>
</feature>
<gene>
    <name evidence="10" type="ordered locus">SAR11_0049</name>
</gene>
<dbReference type="STRING" id="335992.SAR11_0049"/>
<evidence type="ECO:0000256" key="8">
    <source>
        <dbReference type="RuleBase" id="RU362002"/>
    </source>
</evidence>
<evidence type="ECO:0000256" key="5">
    <source>
        <dbReference type="ARBA" id="ARBA00022989"/>
    </source>
</evidence>
<dbReference type="EMBL" id="CP000084">
    <property type="protein sequence ID" value="AAZ20874.1"/>
    <property type="molecule type" value="Genomic_DNA"/>
</dbReference>
<dbReference type="Proteomes" id="UP000002528">
    <property type="component" value="Chromosome"/>
</dbReference>
<feature type="transmembrane region" description="Helical" evidence="8">
    <location>
        <begin position="217"/>
        <end position="234"/>
    </location>
</feature>
<dbReference type="GO" id="GO:0005886">
    <property type="term" value="C:plasma membrane"/>
    <property type="evidence" value="ECO:0007669"/>
    <property type="project" value="UniProtKB-SubCell"/>
</dbReference>
<feature type="transmembrane region" description="Helical" evidence="8">
    <location>
        <begin position="51"/>
        <end position="69"/>
    </location>
</feature>
<accession>Q4FPP6</accession>
<feature type="transmembrane region" description="Helical" evidence="8">
    <location>
        <begin position="12"/>
        <end position="30"/>
    </location>
</feature>
<evidence type="ECO:0000256" key="2">
    <source>
        <dbReference type="ARBA" id="ARBA00005887"/>
    </source>
</evidence>
<feature type="transmembrane region" description="Helical" evidence="8">
    <location>
        <begin position="246"/>
        <end position="271"/>
    </location>
</feature>
<dbReference type="InterPro" id="IPR036457">
    <property type="entry name" value="PPM-type-like_dom_sf"/>
</dbReference>
<evidence type="ECO:0000256" key="4">
    <source>
        <dbReference type="ARBA" id="ARBA00022692"/>
    </source>
</evidence>
<keyword evidence="6 8" id="KW-0472">Membrane</keyword>
<dbReference type="PROSITE" id="PS01219">
    <property type="entry name" value="AMMONIUM_TRANSP"/>
    <property type="match status" value="1"/>
</dbReference>
<dbReference type="InterPro" id="IPR001932">
    <property type="entry name" value="PPM-type_phosphatase-like_dom"/>
</dbReference>
<evidence type="ECO:0000313" key="10">
    <source>
        <dbReference type="EMBL" id="AAZ20874.1"/>
    </source>
</evidence>
<protein>
    <recommendedName>
        <fullName evidence="8">Ammonium transporter</fullName>
    </recommendedName>
</protein>
<feature type="domain" description="PPM-type phosphatase" evidence="9">
    <location>
        <begin position="495"/>
        <end position="710"/>
    </location>
</feature>
<dbReference type="SUPFAM" id="SSF111352">
    <property type="entry name" value="Ammonium transporter"/>
    <property type="match status" value="1"/>
</dbReference>
<dbReference type="PANTHER" id="PTHR11730:SF6">
    <property type="entry name" value="AMMONIUM TRANSPORTER"/>
    <property type="match status" value="1"/>
</dbReference>
<keyword evidence="7 8" id="KW-0924">Ammonia transport</keyword>
<dbReference type="InterPro" id="IPR024041">
    <property type="entry name" value="NH4_transpt_AmtB-like_dom"/>
</dbReference>
<dbReference type="InterPro" id="IPR018047">
    <property type="entry name" value="Ammonium_transpt_CS"/>
</dbReference>
<proteinExistence type="inferred from homology"/>
<comment type="subcellular location">
    <subcellularLocation>
        <location evidence="8">Cell membrane</location>
        <topology evidence="8">Multi-pass membrane protein</topology>
    </subcellularLocation>
    <subcellularLocation>
        <location evidence="1">Membrane</location>
        <topology evidence="1">Multi-pass membrane protein</topology>
    </subcellularLocation>
</comment>
<dbReference type="NCBIfam" id="TIGR00836">
    <property type="entry name" value="amt"/>
    <property type="match status" value="1"/>
</dbReference>
<evidence type="ECO:0000256" key="6">
    <source>
        <dbReference type="ARBA" id="ARBA00023136"/>
    </source>
</evidence>
<dbReference type="Pfam" id="PF00909">
    <property type="entry name" value="Ammonium_transp"/>
    <property type="match status" value="1"/>
</dbReference>
<dbReference type="GO" id="GO:0097272">
    <property type="term" value="P:ammonium homeostasis"/>
    <property type="evidence" value="ECO:0007669"/>
    <property type="project" value="TreeGrafter"/>
</dbReference>
<feature type="transmembrane region" description="Helical" evidence="8">
    <location>
        <begin position="119"/>
        <end position="140"/>
    </location>
</feature>
<comment type="similarity">
    <text evidence="2 8">Belongs to the ammonia transporter channel (TC 1.A.11.2) family.</text>
</comment>
<evidence type="ECO:0000256" key="1">
    <source>
        <dbReference type="ARBA" id="ARBA00004141"/>
    </source>
</evidence>
<dbReference type="InterPro" id="IPR029020">
    <property type="entry name" value="Ammonium/urea_transptr"/>
</dbReference>
<dbReference type="SMART" id="SM00331">
    <property type="entry name" value="PP2C_SIG"/>
    <property type="match status" value="1"/>
</dbReference>
<dbReference type="GO" id="GO:0008519">
    <property type="term" value="F:ammonium channel activity"/>
    <property type="evidence" value="ECO:0007669"/>
    <property type="project" value="InterPro"/>
</dbReference>